<protein>
    <recommendedName>
        <fullName evidence="8">Gluconokinase</fullName>
        <ecNumber evidence="8">2.7.1.12</ecNumber>
    </recommendedName>
</protein>
<keyword evidence="6 8" id="KW-0067">ATP-binding</keyword>
<dbReference type="GO" id="GO:0005737">
    <property type="term" value="C:cytoplasm"/>
    <property type="evidence" value="ECO:0007669"/>
    <property type="project" value="TreeGrafter"/>
</dbReference>
<comment type="similarity">
    <text evidence="2 8">Belongs to the gluconokinase GntK/GntV family.</text>
</comment>
<name>A0AAE1E178_9GAST</name>
<dbReference type="PANTHER" id="PTHR43442:SF3">
    <property type="entry name" value="GLUCONOKINASE-RELATED"/>
    <property type="match status" value="1"/>
</dbReference>
<keyword evidence="4 8" id="KW-0547">Nucleotide-binding</keyword>
<evidence type="ECO:0000256" key="5">
    <source>
        <dbReference type="ARBA" id="ARBA00022777"/>
    </source>
</evidence>
<dbReference type="AlphaFoldDB" id="A0AAE1E178"/>
<dbReference type="GO" id="GO:0005524">
    <property type="term" value="F:ATP binding"/>
    <property type="evidence" value="ECO:0007669"/>
    <property type="project" value="UniProtKB-KW"/>
</dbReference>
<evidence type="ECO:0000256" key="3">
    <source>
        <dbReference type="ARBA" id="ARBA00022679"/>
    </source>
</evidence>
<evidence type="ECO:0000256" key="8">
    <source>
        <dbReference type="RuleBase" id="RU363066"/>
    </source>
</evidence>
<dbReference type="PANTHER" id="PTHR43442">
    <property type="entry name" value="GLUCONOKINASE-RELATED"/>
    <property type="match status" value="1"/>
</dbReference>
<dbReference type="Gene3D" id="3.40.50.300">
    <property type="entry name" value="P-loop containing nucleotide triphosphate hydrolases"/>
    <property type="match status" value="1"/>
</dbReference>
<dbReference type="GO" id="GO:0046316">
    <property type="term" value="F:gluconokinase activity"/>
    <property type="evidence" value="ECO:0007669"/>
    <property type="project" value="UniProtKB-EC"/>
</dbReference>
<dbReference type="InterPro" id="IPR031322">
    <property type="entry name" value="Shikimate/glucono_kinase"/>
</dbReference>
<dbReference type="SUPFAM" id="SSF52540">
    <property type="entry name" value="P-loop containing nucleoside triphosphate hydrolases"/>
    <property type="match status" value="1"/>
</dbReference>
<comment type="catalytic activity">
    <reaction evidence="7 8">
        <text>D-gluconate + ATP = 6-phospho-D-gluconate + ADP + H(+)</text>
        <dbReference type="Rhea" id="RHEA:19433"/>
        <dbReference type="ChEBI" id="CHEBI:15378"/>
        <dbReference type="ChEBI" id="CHEBI:18391"/>
        <dbReference type="ChEBI" id="CHEBI:30616"/>
        <dbReference type="ChEBI" id="CHEBI:58759"/>
        <dbReference type="ChEBI" id="CHEBI:456216"/>
        <dbReference type="EC" id="2.7.1.12"/>
    </reaction>
</comment>
<organism evidence="9 10">
    <name type="scientific">Elysia crispata</name>
    <name type="common">lettuce slug</name>
    <dbReference type="NCBI Taxonomy" id="231223"/>
    <lineage>
        <taxon>Eukaryota</taxon>
        <taxon>Metazoa</taxon>
        <taxon>Spiralia</taxon>
        <taxon>Lophotrochozoa</taxon>
        <taxon>Mollusca</taxon>
        <taxon>Gastropoda</taxon>
        <taxon>Heterobranchia</taxon>
        <taxon>Euthyneura</taxon>
        <taxon>Panpulmonata</taxon>
        <taxon>Sacoglossa</taxon>
        <taxon>Placobranchoidea</taxon>
        <taxon>Plakobranchidae</taxon>
        <taxon>Elysia</taxon>
    </lineage>
</organism>
<reference evidence="9" key="1">
    <citation type="journal article" date="2023" name="G3 (Bethesda)">
        <title>A reference genome for the long-term kleptoplast-retaining sea slug Elysia crispata morphotype clarki.</title>
        <authorList>
            <person name="Eastman K.E."/>
            <person name="Pendleton A.L."/>
            <person name="Shaikh M.A."/>
            <person name="Suttiyut T."/>
            <person name="Ogas R."/>
            <person name="Tomko P."/>
            <person name="Gavelis G."/>
            <person name="Widhalm J.R."/>
            <person name="Wisecaver J.H."/>
        </authorList>
    </citation>
    <scope>NUCLEOTIDE SEQUENCE</scope>
    <source>
        <strain evidence="9">ECLA1</strain>
    </source>
</reference>
<dbReference type="Pfam" id="PF01202">
    <property type="entry name" value="SKI"/>
    <property type="match status" value="1"/>
</dbReference>
<evidence type="ECO:0000256" key="2">
    <source>
        <dbReference type="ARBA" id="ARBA00008420"/>
    </source>
</evidence>
<comment type="pathway">
    <text evidence="1 8">Carbohydrate acid metabolism; D-gluconate degradation.</text>
</comment>
<keyword evidence="5 8" id="KW-0418">Kinase</keyword>
<dbReference type="InterPro" id="IPR006001">
    <property type="entry name" value="Therm_gnt_kin"/>
</dbReference>
<dbReference type="GO" id="GO:0005975">
    <property type="term" value="P:carbohydrate metabolic process"/>
    <property type="evidence" value="ECO:0007669"/>
    <property type="project" value="InterPro"/>
</dbReference>
<dbReference type="NCBIfam" id="TIGR01313">
    <property type="entry name" value="therm_gnt_kin"/>
    <property type="match status" value="1"/>
</dbReference>
<dbReference type="CDD" id="cd02021">
    <property type="entry name" value="GntK"/>
    <property type="match status" value="1"/>
</dbReference>
<gene>
    <name evidence="9" type="ORF">RRG08_060591</name>
</gene>
<dbReference type="InterPro" id="IPR027417">
    <property type="entry name" value="P-loop_NTPase"/>
</dbReference>
<keyword evidence="10" id="KW-1185">Reference proteome</keyword>
<evidence type="ECO:0000313" key="9">
    <source>
        <dbReference type="EMBL" id="KAK3790544.1"/>
    </source>
</evidence>
<sequence length="184" mass="20556">MVVFVLMGVCGCGKTTVAQELATKLHCSFKDADDFHTEENKKKMNCGIPLTDEDRLPWLGAIHDHIKSLIQASQNGVVTCSALKQSYRGILLAGNGVLGTSPRSESIETPFPTKDVLFVYLKGDREVIQKRLQNRFGHFMSPTLLDSQLKTLEEPSEPEMYFNVNINKTVGEIVDSILQYLDHL</sequence>
<proteinExistence type="inferred from homology"/>
<keyword evidence="3 8" id="KW-0808">Transferase</keyword>
<dbReference type="Proteomes" id="UP001283361">
    <property type="component" value="Unassembled WGS sequence"/>
</dbReference>
<dbReference type="EC" id="2.7.1.12" evidence="8"/>
<comment type="caution">
    <text evidence="9">The sequence shown here is derived from an EMBL/GenBank/DDBJ whole genome shotgun (WGS) entry which is preliminary data.</text>
</comment>
<dbReference type="EMBL" id="JAWDGP010001539">
    <property type="protein sequence ID" value="KAK3790544.1"/>
    <property type="molecule type" value="Genomic_DNA"/>
</dbReference>
<evidence type="ECO:0000256" key="7">
    <source>
        <dbReference type="ARBA" id="ARBA00048090"/>
    </source>
</evidence>
<evidence type="ECO:0000256" key="1">
    <source>
        <dbReference type="ARBA" id="ARBA00004875"/>
    </source>
</evidence>
<evidence type="ECO:0000313" key="10">
    <source>
        <dbReference type="Proteomes" id="UP001283361"/>
    </source>
</evidence>
<accession>A0AAE1E178</accession>
<evidence type="ECO:0000256" key="6">
    <source>
        <dbReference type="ARBA" id="ARBA00022840"/>
    </source>
</evidence>
<evidence type="ECO:0000256" key="4">
    <source>
        <dbReference type="ARBA" id="ARBA00022741"/>
    </source>
</evidence>
<dbReference type="FunFam" id="3.40.50.300:FF:000522">
    <property type="entry name" value="Gluconokinase"/>
    <property type="match status" value="1"/>
</dbReference>